<dbReference type="Proteomes" id="UP000324832">
    <property type="component" value="Unassembled WGS sequence"/>
</dbReference>
<comment type="subunit">
    <text evidence="1">Self-associates forming complexes of several hundred monomers.</text>
</comment>
<evidence type="ECO:0000256" key="6">
    <source>
        <dbReference type="SAM" id="Coils"/>
    </source>
</evidence>
<sequence>MVCDFIVLAIMDKSKRERSANFSIEERDLLLSLLRPYQSILESKESSAAMWRKKKAAWINIQNAFNARSREMFRSIKTLRLKYEGLKRMVRIKSSMRSRPRTEDDKNTVTLDNVKEELKDTIHSSIELPSSNEGFESTTYSDDSDALPQCQQLPVDLQKKTKLDELTQARLELIQLKRKILEAEFNEKKRVWQFEHNERLKEAEFREKERKWKEEEYTSKIKLDKLRRELS</sequence>
<protein>
    <recommendedName>
        <fullName evidence="2">Regulatory protein zeste</fullName>
    </recommendedName>
</protein>
<keyword evidence="4" id="KW-0804">Transcription</keyword>
<name>A0A5E4QV90_9NEOP</name>
<gene>
    <name evidence="8" type="ORF">LSINAPIS_LOCUS11638</name>
</gene>
<dbReference type="AlphaFoldDB" id="A0A5E4QV90"/>
<feature type="non-terminal residue" evidence="8">
    <location>
        <position position="231"/>
    </location>
</feature>
<proteinExistence type="predicted"/>
<evidence type="ECO:0000256" key="5">
    <source>
        <dbReference type="ARBA" id="ARBA00025466"/>
    </source>
</evidence>
<organism evidence="8 9">
    <name type="scientific">Leptidea sinapis</name>
    <dbReference type="NCBI Taxonomy" id="189913"/>
    <lineage>
        <taxon>Eukaryota</taxon>
        <taxon>Metazoa</taxon>
        <taxon>Ecdysozoa</taxon>
        <taxon>Arthropoda</taxon>
        <taxon>Hexapoda</taxon>
        <taxon>Insecta</taxon>
        <taxon>Pterygota</taxon>
        <taxon>Neoptera</taxon>
        <taxon>Endopterygota</taxon>
        <taxon>Lepidoptera</taxon>
        <taxon>Glossata</taxon>
        <taxon>Ditrysia</taxon>
        <taxon>Papilionoidea</taxon>
        <taxon>Pieridae</taxon>
        <taxon>Dismorphiinae</taxon>
        <taxon>Leptidea</taxon>
    </lineage>
</organism>
<keyword evidence="9" id="KW-1185">Reference proteome</keyword>
<dbReference type="Pfam" id="PF13873">
    <property type="entry name" value="Myb_DNA-bind_5"/>
    <property type="match status" value="1"/>
</dbReference>
<feature type="coiled-coil region" evidence="6">
    <location>
        <begin position="159"/>
        <end position="186"/>
    </location>
</feature>
<comment type="function">
    <text evidence="5">Involved in transvection phenomena (= synapsis-dependent gene expression), where the synaptic pairing of chromosomes carrying genes with which zeste interacts influences the expression of these genes. Zeste binds to DNA and stimulates transcription from a nearby promoter.</text>
</comment>
<keyword evidence="6" id="KW-0175">Coiled coil</keyword>
<accession>A0A5E4QV90</accession>
<evidence type="ECO:0000256" key="1">
    <source>
        <dbReference type="ARBA" id="ARBA00011764"/>
    </source>
</evidence>
<evidence type="ECO:0000313" key="8">
    <source>
        <dbReference type="EMBL" id="VVD01158.1"/>
    </source>
</evidence>
<evidence type="ECO:0000259" key="7">
    <source>
        <dbReference type="Pfam" id="PF13873"/>
    </source>
</evidence>
<feature type="domain" description="Myb/SANT-like DNA-binding" evidence="7">
    <location>
        <begin position="18"/>
        <end position="92"/>
    </location>
</feature>
<evidence type="ECO:0000256" key="2">
    <source>
        <dbReference type="ARBA" id="ARBA00016807"/>
    </source>
</evidence>
<dbReference type="InterPro" id="IPR028002">
    <property type="entry name" value="Myb_DNA-bind_5"/>
</dbReference>
<dbReference type="EMBL" id="FZQP02005210">
    <property type="protein sequence ID" value="VVD01158.1"/>
    <property type="molecule type" value="Genomic_DNA"/>
</dbReference>
<evidence type="ECO:0000313" key="9">
    <source>
        <dbReference type="Proteomes" id="UP000324832"/>
    </source>
</evidence>
<evidence type="ECO:0000256" key="4">
    <source>
        <dbReference type="ARBA" id="ARBA00023163"/>
    </source>
</evidence>
<keyword evidence="3" id="KW-0805">Transcription regulation</keyword>
<reference evidence="8 9" key="1">
    <citation type="submission" date="2017-07" db="EMBL/GenBank/DDBJ databases">
        <authorList>
            <person name="Talla V."/>
            <person name="Backstrom N."/>
        </authorList>
    </citation>
    <scope>NUCLEOTIDE SEQUENCE [LARGE SCALE GENOMIC DNA]</scope>
</reference>
<evidence type="ECO:0000256" key="3">
    <source>
        <dbReference type="ARBA" id="ARBA00023015"/>
    </source>
</evidence>